<dbReference type="PANTHER" id="PTHR30027">
    <property type="entry name" value="RIBOSOMAL RNA SMALL SUBUNIT METHYLTRANSFERASE E"/>
    <property type="match status" value="1"/>
</dbReference>
<evidence type="ECO:0000259" key="11">
    <source>
        <dbReference type="Pfam" id="PF04452"/>
    </source>
</evidence>
<keyword evidence="4" id="KW-0963">Cytoplasm</keyword>
<dbReference type="InterPro" id="IPR029026">
    <property type="entry name" value="tRNA_m1G_MTases_N"/>
</dbReference>
<dbReference type="NCBIfam" id="NF008692">
    <property type="entry name" value="PRK11713.1-5"/>
    <property type="match status" value="1"/>
</dbReference>
<dbReference type="InterPro" id="IPR046886">
    <property type="entry name" value="RsmE_MTase_dom"/>
</dbReference>
<evidence type="ECO:0000256" key="1">
    <source>
        <dbReference type="ARBA" id="ARBA00004496"/>
    </source>
</evidence>
<evidence type="ECO:0000259" key="12">
    <source>
        <dbReference type="Pfam" id="PF20260"/>
    </source>
</evidence>
<dbReference type="GO" id="GO:0070475">
    <property type="term" value="P:rRNA base methylation"/>
    <property type="evidence" value="ECO:0007669"/>
    <property type="project" value="TreeGrafter"/>
</dbReference>
<accession>X1VA23</accession>
<name>X1VA23_9ZZZZ</name>
<dbReference type="AlphaFoldDB" id="X1VA23"/>
<evidence type="ECO:0000256" key="4">
    <source>
        <dbReference type="ARBA" id="ARBA00022490"/>
    </source>
</evidence>
<dbReference type="PIRSF" id="PIRSF015601">
    <property type="entry name" value="MTase_slr0722"/>
    <property type="match status" value="1"/>
</dbReference>
<comment type="caution">
    <text evidence="13">The sequence shown here is derived from an EMBL/GenBank/DDBJ whole genome shotgun (WGS) entry which is preliminary data.</text>
</comment>
<dbReference type="InterPro" id="IPR006700">
    <property type="entry name" value="RsmE"/>
</dbReference>
<gene>
    <name evidence="13" type="ORF">S12H4_28331</name>
</gene>
<feature type="domain" description="Ribosomal RNA small subunit methyltransferase E PUA-like" evidence="12">
    <location>
        <begin position="32"/>
        <end position="75"/>
    </location>
</feature>
<evidence type="ECO:0000256" key="10">
    <source>
        <dbReference type="ARBA" id="ARBA00047944"/>
    </source>
</evidence>
<evidence type="ECO:0000313" key="13">
    <source>
        <dbReference type="EMBL" id="GAJ02450.1"/>
    </source>
</evidence>
<dbReference type="Gene3D" id="3.40.1280.10">
    <property type="match status" value="1"/>
</dbReference>
<dbReference type="GO" id="GO:0005737">
    <property type="term" value="C:cytoplasm"/>
    <property type="evidence" value="ECO:0007669"/>
    <property type="project" value="UniProtKB-SubCell"/>
</dbReference>
<dbReference type="SUPFAM" id="SSF88697">
    <property type="entry name" value="PUA domain-like"/>
    <property type="match status" value="1"/>
</dbReference>
<feature type="domain" description="Ribosomal RNA small subunit methyltransferase E methyltransferase" evidence="11">
    <location>
        <begin position="85"/>
        <end position="251"/>
    </location>
</feature>
<dbReference type="CDD" id="cd18084">
    <property type="entry name" value="RsmE-like"/>
    <property type="match status" value="1"/>
</dbReference>
<evidence type="ECO:0000256" key="3">
    <source>
        <dbReference type="ARBA" id="ARBA00012328"/>
    </source>
</evidence>
<dbReference type="Pfam" id="PF04452">
    <property type="entry name" value="Methyltrans_RNA"/>
    <property type="match status" value="1"/>
</dbReference>
<dbReference type="Pfam" id="PF20260">
    <property type="entry name" value="PUA_4"/>
    <property type="match status" value="1"/>
</dbReference>
<reference evidence="13" key="1">
    <citation type="journal article" date="2014" name="Front. Microbiol.">
        <title>High frequency of phylogenetically diverse reductive dehalogenase-homologous genes in deep subseafloor sedimentary metagenomes.</title>
        <authorList>
            <person name="Kawai M."/>
            <person name="Futagami T."/>
            <person name="Toyoda A."/>
            <person name="Takaki Y."/>
            <person name="Nishi S."/>
            <person name="Hori S."/>
            <person name="Arai W."/>
            <person name="Tsubouchi T."/>
            <person name="Morono Y."/>
            <person name="Uchiyama I."/>
            <person name="Ito T."/>
            <person name="Fujiyama A."/>
            <person name="Inagaki F."/>
            <person name="Takami H."/>
        </authorList>
    </citation>
    <scope>NUCLEOTIDE SEQUENCE</scope>
    <source>
        <strain evidence="13">Expedition CK06-06</strain>
    </source>
</reference>
<comment type="catalytic activity">
    <reaction evidence="10">
        <text>uridine(1498) in 16S rRNA + S-adenosyl-L-methionine = N(3)-methyluridine(1498) in 16S rRNA + S-adenosyl-L-homocysteine + H(+)</text>
        <dbReference type="Rhea" id="RHEA:42920"/>
        <dbReference type="Rhea" id="RHEA-COMP:10283"/>
        <dbReference type="Rhea" id="RHEA-COMP:10284"/>
        <dbReference type="ChEBI" id="CHEBI:15378"/>
        <dbReference type="ChEBI" id="CHEBI:57856"/>
        <dbReference type="ChEBI" id="CHEBI:59789"/>
        <dbReference type="ChEBI" id="CHEBI:65315"/>
        <dbReference type="ChEBI" id="CHEBI:74502"/>
        <dbReference type="EC" id="2.1.1.193"/>
    </reaction>
</comment>
<keyword evidence="7" id="KW-0808">Transferase</keyword>
<keyword evidence="5" id="KW-0698">rRNA processing</keyword>
<dbReference type="EC" id="2.1.1.193" evidence="3"/>
<evidence type="ECO:0000256" key="6">
    <source>
        <dbReference type="ARBA" id="ARBA00022603"/>
    </source>
</evidence>
<dbReference type="SUPFAM" id="SSF75217">
    <property type="entry name" value="alpha/beta knot"/>
    <property type="match status" value="1"/>
</dbReference>
<dbReference type="InterPro" id="IPR029028">
    <property type="entry name" value="Alpha/beta_knot_MTases"/>
</dbReference>
<comment type="subcellular location">
    <subcellularLocation>
        <location evidence="1">Cytoplasm</location>
    </subcellularLocation>
</comment>
<evidence type="ECO:0000256" key="7">
    <source>
        <dbReference type="ARBA" id="ARBA00022679"/>
    </source>
</evidence>
<dbReference type="InterPro" id="IPR046887">
    <property type="entry name" value="RsmE_PUA-like"/>
</dbReference>
<evidence type="ECO:0000256" key="9">
    <source>
        <dbReference type="ARBA" id="ARBA00025699"/>
    </source>
</evidence>
<sequence>NRFSSCDMVWLMNRFFISKSDFQGEQVVLGRRQAHQIRNVLRMSTGGHIIVLDNTGYEYEVVLTEVRKDSVLGQIEQKRPAAGEPQLRLTLYQSLLPRDKFELVLQKCTEVGVTRFVPIVTQRSLARDLDAVTPNKLTRWRRIITEAAEQSARGRIPELDQPVRFKQVVMGLADFDLCLIASPQEQKMTLRQALHQSRKKKPQTIALLIGPEGGFAEQEARLARDSGATPVGLGPRILRTETAAIVTTALILHGLDA</sequence>
<feature type="non-terminal residue" evidence="13">
    <location>
        <position position="1"/>
    </location>
</feature>
<comment type="function">
    <text evidence="9">Specifically methylates the N3 position of the uracil ring of uridine 1498 (m3U1498) in 16S rRNA. Acts on the fully assembled 30S ribosomal subunit.</text>
</comment>
<proteinExistence type="inferred from homology"/>
<comment type="similarity">
    <text evidence="2">Belongs to the RNA methyltransferase RsmE family.</text>
</comment>
<evidence type="ECO:0000256" key="5">
    <source>
        <dbReference type="ARBA" id="ARBA00022552"/>
    </source>
</evidence>
<dbReference type="InterPro" id="IPR015947">
    <property type="entry name" value="PUA-like_sf"/>
</dbReference>
<dbReference type="NCBIfam" id="TIGR00046">
    <property type="entry name" value="RsmE family RNA methyltransferase"/>
    <property type="match status" value="1"/>
</dbReference>
<evidence type="ECO:0000256" key="2">
    <source>
        <dbReference type="ARBA" id="ARBA00005528"/>
    </source>
</evidence>
<keyword evidence="6" id="KW-0489">Methyltransferase</keyword>
<dbReference type="EMBL" id="BARW01016241">
    <property type="protein sequence ID" value="GAJ02450.1"/>
    <property type="molecule type" value="Genomic_DNA"/>
</dbReference>
<dbReference type="PANTHER" id="PTHR30027:SF3">
    <property type="entry name" value="16S RRNA (URACIL(1498)-N(3))-METHYLTRANSFERASE"/>
    <property type="match status" value="1"/>
</dbReference>
<dbReference type="GO" id="GO:0070042">
    <property type="term" value="F:rRNA (uridine-N3-)-methyltransferase activity"/>
    <property type="evidence" value="ECO:0007669"/>
    <property type="project" value="TreeGrafter"/>
</dbReference>
<organism evidence="13">
    <name type="scientific">marine sediment metagenome</name>
    <dbReference type="NCBI Taxonomy" id="412755"/>
    <lineage>
        <taxon>unclassified sequences</taxon>
        <taxon>metagenomes</taxon>
        <taxon>ecological metagenomes</taxon>
    </lineage>
</organism>
<protein>
    <recommendedName>
        <fullName evidence="3">16S rRNA (uracil(1498)-N(3))-methyltransferase</fullName>
        <ecNumber evidence="3">2.1.1.193</ecNumber>
    </recommendedName>
</protein>
<keyword evidence="8" id="KW-0949">S-adenosyl-L-methionine</keyword>
<evidence type="ECO:0000256" key="8">
    <source>
        <dbReference type="ARBA" id="ARBA00022691"/>
    </source>
</evidence>